<dbReference type="Gene3D" id="3.40.50.300">
    <property type="entry name" value="P-loop containing nucleotide triphosphate hydrolases"/>
    <property type="match status" value="1"/>
</dbReference>
<dbReference type="SMART" id="SM00534">
    <property type="entry name" value="MUTSac"/>
    <property type="match status" value="1"/>
</dbReference>
<dbReference type="InterPro" id="IPR027417">
    <property type="entry name" value="P-loop_NTPase"/>
</dbReference>
<evidence type="ECO:0000256" key="2">
    <source>
        <dbReference type="ARBA" id="ARBA00022840"/>
    </source>
</evidence>
<dbReference type="PANTHER" id="PTHR11361">
    <property type="entry name" value="DNA MISMATCH REPAIR PROTEIN MUTS FAMILY MEMBER"/>
    <property type="match status" value="1"/>
</dbReference>
<reference evidence="5 6" key="1">
    <citation type="submission" date="2020-06" db="EMBL/GenBank/DDBJ databases">
        <title>Description of novel acetic acid bacteria.</title>
        <authorList>
            <person name="Sombolestani A."/>
        </authorList>
    </citation>
    <scope>NUCLEOTIDE SEQUENCE [LARGE SCALE GENOMIC DNA]</scope>
    <source>
        <strain evidence="5 6">LMG 26838</strain>
    </source>
</reference>
<dbReference type="EMBL" id="JABXXQ010000881">
    <property type="protein sequence ID" value="NVN32477.1"/>
    <property type="molecule type" value="Genomic_DNA"/>
</dbReference>
<evidence type="ECO:0000256" key="3">
    <source>
        <dbReference type="ARBA" id="ARBA00023125"/>
    </source>
</evidence>
<accession>A0A850P354</accession>
<dbReference type="Proteomes" id="UP000565205">
    <property type="component" value="Unassembled WGS sequence"/>
</dbReference>
<sequence>ALARAGGGARFAPNDCDLSPERSVLLLTGPNMAGKSTYLRQCALAVILAQAGLPLPARSARIGIVDRLFSRVGAADDLARGRSTFMVEMTETAAILNQGTSRSLVVVDEIGRGTATLDGLAIAWAVLEALHGTLRCRAIFATHFHELADLADSLPRLRPHTMKVREWRGEVVFLHEVVEGRAGRSWGVHVAKL</sequence>
<keyword evidence="1" id="KW-0547">Nucleotide-binding</keyword>
<feature type="non-terminal residue" evidence="5">
    <location>
        <position position="193"/>
    </location>
</feature>
<organism evidence="5 6">
    <name type="scientific">Endobacter medicaginis</name>
    <dbReference type="NCBI Taxonomy" id="1181271"/>
    <lineage>
        <taxon>Bacteria</taxon>
        <taxon>Pseudomonadati</taxon>
        <taxon>Pseudomonadota</taxon>
        <taxon>Alphaproteobacteria</taxon>
        <taxon>Acetobacterales</taxon>
        <taxon>Acetobacteraceae</taxon>
        <taxon>Endobacter</taxon>
    </lineage>
</organism>
<evidence type="ECO:0000259" key="4">
    <source>
        <dbReference type="PROSITE" id="PS00486"/>
    </source>
</evidence>
<evidence type="ECO:0000313" key="6">
    <source>
        <dbReference type="Proteomes" id="UP000565205"/>
    </source>
</evidence>
<name>A0A850P354_9PROT</name>
<dbReference type="Pfam" id="PF00488">
    <property type="entry name" value="MutS_V"/>
    <property type="match status" value="1"/>
</dbReference>
<evidence type="ECO:0000313" key="5">
    <source>
        <dbReference type="EMBL" id="NVN32477.1"/>
    </source>
</evidence>
<dbReference type="PANTHER" id="PTHR11361:SF34">
    <property type="entry name" value="DNA MISMATCH REPAIR PROTEIN MSH1, MITOCHONDRIAL"/>
    <property type="match status" value="1"/>
</dbReference>
<feature type="domain" description="DNA mismatch repair proteins mutS family" evidence="4">
    <location>
        <begin position="103"/>
        <end position="119"/>
    </location>
</feature>
<feature type="non-terminal residue" evidence="5">
    <location>
        <position position="1"/>
    </location>
</feature>
<dbReference type="GO" id="GO:0006298">
    <property type="term" value="P:mismatch repair"/>
    <property type="evidence" value="ECO:0007669"/>
    <property type="project" value="InterPro"/>
</dbReference>
<comment type="caution">
    <text evidence="5">The sequence shown here is derived from an EMBL/GenBank/DDBJ whole genome shotgun (WGS) entry which is preliminary data.</text>
</comment>
<dbReference type="InterPro" id="IPR000432">
    <property type="entry name" value="DNA_mismatch_repair_MutS_C"/>
</dbReference>
<dbReference type="GO" id="GO:0030983">
    <property type="term" value="F:mismatched DNA binding"/>
    <property type="evidence" value="ECO:0007669"/>
    <property type="project" value="InterPro"/>
</dbReference>
<evidence type="ECO:0000256" key="1">
    <source>
        <dbReference type="ARBA" id="ARBA00022741"/>
    </source>
</evidence>
<proteinExistence type="predicted"/>
<dbReference type="GO" id="GO:0140664">
    <property type="term" value="F:ATP-dependent DNA damage sensor activity"/>
    <property type="evidence" value="ECO:0007669"/>
    <property type="project" value="InterPro"/>
</dbReference>
<dbReference type="GO" id="GO:0005829">
    <property type="term" value="C:cytosol"/>
    <property type="evidence" value="ECO:0007669"/>
    <property type="project" value="TreeGrafter"/>
</dbReference>
<dbReference type="SUPFAM" id="SSF52540">
    <property type="entry name" value="P-loop containing nucleoside triphosphate hydrolases"/>
    <property type="match status" value="1"/>
</dbReference>
<dbReference type="InterPro" id="IPR045076">
    <property type="entry name" value="MutS"/>
</dbReference>
<dbReference type="RefSeq" id="WP_408869912.1">
    <property type="nucleotide sequence ID" value="NZ_JABXXQ010000881.1"/>
</dbReference>
<keyword evidence="3" id="KW-0238">DNA-binding</keyword>
<dbReference type="AlphaFoldDB" id="A0A850P354"/>
<dbReference type="PROSITE" id="PS00486">
    <property type="entry name" value="DNA_MISMATCH_REPAIR_2"/>
    <property type="match status" value="1"/>
</dbReference>
<gene>
    <name evidence="5" type="ORF">HUK83_19295</name>
</gene>
<dbReference type="GO" id="GO:0005524">
    <property type="term" value="F:ATP binding"/>
    <property type="evidence" value="ECO:0007669"/>
    <property type="project" value="UniProtKB-KW"/>
</dbReference>
<keyword evidence="2" id="KW-0067">ATP-binding</keyword>
<protein>
    <submittedName>
        <fullName evidence="5">DNA mismatch repair protein MutS</fullName>
    </submittedName>
</protein>